<accession>A0A9W9DE75</accession>
<dbReference type="Pfam" id="PF04739">
    <property type="entry name" value="AMPKBI"/>
    <property type="match status" value="1"/>
</dbReference>
<comment type="caution">
    <text evidence="3">The sequence shown here is derived from an EMBL/GenBank/DDBJ whole genome shotgun (WGS) entry which is preliminary data.</text>
</comment>
<organism evidence="3 4">
    <name type="scientific">Lentinula lateritia</name>
    <dbReference type="NCBI Taxonomy" id="40482"/>
    <lineage>
        <taxon>Eukaryota</taxon>
        <taxon>Fungi</taxon>
        <taxon>Dikarya</taxon>
        <taxon>Basidiomycota</taxon>
        <taxon>Agaricomycotina</taxon>
        <taxon>Agaricomycetes</taxon>
        <taxon>Agaricomycetidae</taxon>
        <taxon>Agaricales</taxon>
        <taxon>Marasmiineae</taxon>
        <taxon>Omphalotaceae</taxon>
        <taxon>Lentinula</taxon>
    </lineage>
</organism>
<dbReference type="Proteomes" id="UP001150238">
    <property type="component" value="Unassembled WGS sequence"/>
</dbReference>
<dbReference type="Gene3D" id="6.20.250.60">
    <property type="match status" value="1"/>
</dbReference>
<evidence type="ECO:0000256" key="1">
    <source>
        <dbReference type="ARBA" id="ARBA00010926"/>
    </source>
</evidence>
<reference evidence="3" key="2">
    <citation type="journal article" date="2023" name="Proc. Natl. Acad. Sci. U.S.A.">
        <title>A global phylogenomic analysis of the shiitake genus Lentinula.</title>
        <authorList>
            <person name="Sierra-Patev S."/>
            <person name="Min B."/>
            <person name="Naranjo-Ortiz M."/>
            <person name="Looney B."/>
            <person name="Konkel Z."/>
            <person name="Slot J.C."/>
            <person name="Sakamoto Y."/>
            <person name="Steenwyk J.L."/>
            <person name="Rokas A."/>
            <person name="Carro J."/>
            <person name="Camarero S."/>
            <person name="Ferreira P."/>
            <person name="Molpeceres G."/>
            <person name="Ruiz-Duenas F.J."/>
            <person name="Serrano A."/>
            <person name="Henrissat B."/>
            <person name="Drula E."/>
            <person name="Hughes K.W."/>
            <person name="Mata J.L."/>
            <person name="Ishikawa N.K."/>
            <person name="Vargas-Isla R."/>
            <person name="Ushijima S."/>
            <person name="Smith C.A."/>
            <person name="Donoghue J."/>
            <person name="Ahrendt S."/>
            <person name="Andreopoulos W."/>
            <person name="He G."/>
            <person name="LaButti K."/>
            <person name="Lipzen A."/>
            <person name="Ng V."/>
            <person name="Riley R."/>
            <person name="Sandor L."/>
            <person name="Barry K."/>
            <person name="Martinez A.T."/>
            <person name="Xiao Y."/>
            <person name="Gibbons J.G."/>
            <person name="Terashima K."/>
            <person name="Grigoriev I.V."/>
            <person name="Hibbett D."/>
        </authorList>
    </citation>
    <scope>NUCLEOTIDE SEQUENCE</scope>
    <source>
        <strain evidence="3">Sp2 HRB7682 ss15</strain>
    </source>
</reference>
<name>A0A9W9DE75_9AGAR</name>
<evidence type="ECO:0000313" key="3">
    <source>
        <dbReference type="EMBL" id="KAJ4465764.1"/>
    </source>
</evidence>
<feature type="domain" description="Association with the SNF1 complex (ASC)" evidence="2">
    <location>
        <begin position="1"/>
        <end position="74"/>
    </location>
</feature>
<dbReference type="EMBL" id="JANVFS010000048">
    <property type="protein sequence ID" value="KAJ4465764.1"/>
    <property type="molecule type" value="Genomic_DNA"/>
</dbReference>
<evidence type="ECO:0000313" key="4">
    <source>
        <dbReference type="Proteomes" id="UP001150238"/>
    </source>
</evidence>
<proteinExistence type="inferred from homology"/>
<reference evidence="3" key="1">
    <citation type="submission" date="2022-08" db="EMBL/GenBank/DDBJ databases">
        <authorList>
            <consortium name="DOE Joint Genome Institute"/>
            <person name="Min B."/>
            <person name="Riley R."/>
            <person name="Sierra-Patev S."/>
            <person name="Naranjo-Ortiz M."/>
            <person name="Looney B."/>
            <person name="Konkel Z."/>
            <person name="Slot J.C."/>
            <person name="Sakamoto Y."/>
            <person name="Steenwyk J.L."/>
            <person name="Rokas A."/>
            <person name="Carro J."/>
            <person name="Camarero S."/>
            <person name="Ferreira P."/>
            <person name="Molpeceres G."/>
            <person name="Ruiz-Duenas F.J."/>
            <person name="Serrano A."/>
            <person name="Henrissat B."/>
            <person name="Drula E."/>
            <person name="Hughes K.W."/>
            <person name="Mata J.L."/>
            <person name="Ishikawa N.K."/>
            <person name="Vargas-Isla R."/>
            <person name="Ushijima S."/>
            <person name="Smith C.A."/>
            <person name="Ahrendt S."/>
            <person name="Andreopoulos W."/>
            <person name="He G."/>
            <person name="Labutti K."/>
            <person name="Lipzen A."/>
            <person name="Ng V."/>
            <person name="Sandor L."/>
            <person name="Barry K."/>
            <person name="Martinez A.T."/>
            <person name="Xiao Y."/>
            <person name="Gibbons J.G."/>
            <person name="Terashima K."/>
            <person name="Hibbett D.S."/>
            <person name="Grigoriev I.V."/>
        </authorList>
    </citation>
    <scope>NUCLEOTIDE SEQUENCE</scope>
    <source>
        <strain evidence="3">Sp2 HRB7682 ss15</strain>
    </source>
</reference>
<dbReference type="InterPro" id="IPR037256">
    <property type="entry name" value="ASC_dom_sf"/>
</dbReference>
<evidence type="ECO:0000259" key="2">
    <source>
        <dbReference type="SMART" id="SM01010"/>
    </source>
</evidence>
<protein>
    <recommendedName>
        <fullName evidence="2">Association with the SNF1 complex (ASC) domain-containing protein</fullName>
    </recommendedName>
</protein>
<dbReference type="AlphaFoldDB" id="A0A9W9DE75"/>
<dbReference type="InterPro" id="IPR006828">
    <property type="entry name" value="ASC_dom"/>
</dbReference>
<gene>
    <name evidence="3" type="ORF">C8J55DRAFT_440399</name>
</gene>
<dbReference type="GO" id="GO:0005737">
    <property type="term" value="C:cytoplasm"/>
    <property type="evidence" value="ECO:0007669"/>
    <property type="project" value="UniProtKB-ARBA"/>
</dbReference>
<comment type="similarity">
    <text evidence="1">Belongs to the 5'-AMP-activated protein kinase beta subunit family.</text>
</comment>
<dbReference type="SMART" id="SM01010">
    <property type="entry name" value="AMPKBI"/>
    <property type="match status" value="1"/>
</dbReference>
<dbReference type="SUPFAM" id="SSF160219">
    <property type="entry name" value="AMPKBI-like"/>
    <property type="match status" value="1"/>
</dbReference>
<sequence length="75" mass="8113">MPAIPEPWGPSSHISNSNANAIPSIADDASVLPVPSHVVLHHLCTSAMRNGVLAVGETIRYRKKFVTTIYYKPTS</sequence>